<evidence type="ECO:0000313" key="1">
    <source>
        <dbReference type="EMBL" id="TQM42694.1"/>
    </source>
</evidence>
<accession>A0A543G9Q8</accession>
<keyword evidence="2" id="KW-1185">Reference proteome</keyword>
<dbReference type="PANTHER" id="PTHR43179">
    <property type="entry name" value="RHAMNOSYLTRANSFERASE WBBL"/>
    <property type="match status" value="1"/>
</dbReference>
<keyword evidence="1" id="KW-0808">Transferase</keyword>
<dbReference type="PANTHER" id="PTHR43179:SF7">
    <property type="entry name" value="RHAMNOSYLTRANSFERASE WBBL"/>
    <property type="match status" value="1"/>
</dbReference>
<organism evidence="1 2">
    <name type="scientific">Pseudonocardia cypriaca</name>
    <dbReference type="NCBI Taxonomy" id="882449"/>
    <lineage>
        <taxon>Bacteria</taxon>
        <taxon>Bacillati</taxon>
        <taxon>Actinomycetota</taxon>
        <taxon>Actinomycetes</taxon>
        <taxon>Pseudonocardiales</taxon>
        <taxon>Pseudonocardiaceae</taxon>
        <taxon>Pseudonocardia</taxon>
    </lineage>
</organism>
<name>A0A543G9Q8_9PSEU</name>
<dbReference type="AlphaFoldDB" id="A0A543G9Q8"/>
<dbReference type="Proteomes" id="UP000319818">
    <property type="component" value="Unassembled WGS sequence"/>
</dbReference>
<dbReference type="InterPro" id="IPR029044">
    <property type="entry name" value="Nucleotide-diphossugar_trans"/>
</dbReference>
<evidence type="ECO:0000313" key="2">
    <source>
        <dbReference type="Proteomes" id="UP000319818"/>
    </source>
</evidence>
<comment type="caution">
    <text evidence="1">The sequence shown here is derived from an EMBL/GenBank/DDBJ whole genome shotgun (WGS) entry which is preliminary data.</text>
</comment>
<dbReference type="Gene3D" id="3.90.550.10">
    <property type="entry name" value="Spore Coat Polysaccharide Biosynthesis Protein SpsA, Chain A"/>
    <property type="match status" value="1"/>
</dbReference>
<gene>
    <name evidence="1" type="ORF">FB388_0030</name>
</gene>
<dbReference type="GO" id="GO:0016740">
    <property type="term" value="F:transferase activity"/>
    <property type="evidence" value="ECO:0007669"/>
    <property type="project" value="UniProtKB-KW"/>
</dbReference>
<dbReference type="OrthoDB" id="9771846at2"/>
<reference evidence="1 2" key="1">
    <citation type="submission" date="2019-06" db="EMBL/GenBank/DDBJ databases">
        <title>Sequencing the genomes of 1000 actinobacteria strains.</title>
        <authorList>
            <person name="Klenk H.-P."/>
        </authorList>
    </citation>
    <scope>NUCLEOTIDE SEQUENCE [LARGE SCALE GENOMIC DNA]</scope>
    <source>
        <strain evidence="1 2">DSM 45511</strain>
    </source>
</reference>
<sequence length="250" mass="25489">MNTDPVREYGDAPAVVTVTRRGRPSVDGLRASLPAGTRLVVVDTASSAGDGEVVRMPEDVGWAAAVNRGVAGLEPDVGWVVLADPGLRWRPGAIDVLLDAGTRHPRAGLLGPTLHGVRGPSGGPLPGLAAAARGRIPGGTGAGPTGWLSTAGVLVRRAAWDSVDGLDGRYLGGPGGIGDVDLGDRLGRAGWLVVAVPEAAADVEPGDTFGNGHGILEPHAAGLHRYVRDRARGTARALTALARRVPDPEP</sequence>
<dbReference type="EMBL" id="VFPH01000001">
    <property type="protein sequence ID" value="TQM42694.1"/>
    <property type="molecule type" value="Genomic_DNA"/>
</dbReference>
<dbReference type="SUPFAM" id="SSF53448">
    <property type="entry name" value="Nucleotide-diphospho-sugar transferases"/>
    <property type="match status" value="1"/>
</dbReference>
<proteinExistence type="predicted"/>
<protein>
    <submittedName>
        <fullName evidence="1">N-acetylglucosaminyl-diphospho-decaprenol L-rhamnosyltransferase</fullName>
    </submittedName>
</protein>
<dbReference type="RefSeq" id="WP_142095397.1">
    <property type="nucleotide sequence ID" value="NZ_VFPH01000001.1"/>
</dbReference>